<dbReference type="EMBL" id="LHPF02000034">
    <property type="protein sequence ID" value="PSC68725.1"/>
    <property type="molecule type" value="Genomic_DNA"/>
</dbReference>
<feature type="region of interest" description="Disordered" evidence="10">
    <location>
        <begin position="889"/>
        <end position="916"/>
    </location>
</feature>
<dbReference type="EC" id="3.4.19.12" evidence="4"/>
<feature type="compositionally biased region" description="Low complexity" evidence="10">
    <location>
        <begin position="525"/>
        <end position="539"/>
    </location>
</feature>
<dbReference type="PROSITE" id="PS00972">
    <property type="entry name" value="USP_1"/>
    <property type="match status" value="1"/>
</dbReference>
<proteinExistence type="inferred from homology"/>
<keyword evidence="8" id="KW-0788">Thiol protease</keyword>
<dbReference type="PANTHER" id="PTHR24006:SF722">
    <property type="entry name" value="UBIQUITIN CARBOXYL-TERMINAL HYDROLASE 48"/>
    <property type="match status" value="1"/>
</dbReference>
<dbReference type="OrthoDB" id="289038at2759"/>
<feature type="region of interest" description="Disordered" evidence="10">
    <location>
        <begin position="828"/>
        <end position="859"/>
    </location>
</feature>
<dbReference type="SUPFAM" id="SSF143791">
    <property type="entry name" value="DUSP-like"/>
    <property type="match status" value="1"/>
</dbReference>
<keyword evidence="6" id="KW-0833">Ubl conjugation pathway</keyword>
<comment type="similarity">
    <text evidence="3">Belongs to the peptidase C19 family.</text>
</comment>
<dbReference type="InterPro" id="IPR006615">
    <property type="entry name" value="Pept_C19_DUSP"/>
</dbReference>
<dbReference type="PROSITE" id="PS51283">
    <property type="entry name" value="DUSP"/>
    <property type="match status" value="2"/>
</dbReference>
<dbReference type="SUPFAM" id="SSF54236">
    <property type="entry name" value="Ubiquitin-like"/>
    <property type="match status" value="1"/>
</dbReference>
<comment type="caution">
    <text evidence="13">The sequence shown here is derived from an EMBL/GenBank/DDBJ whole genome shotgun (WGS) entry which is preliminary data.</text>
</comment>
<comment type="catalytic activity">
    <reaction evidence="1">
        <text>Thiol-dependent hydrolysis of ester, thioester, amide, peptide and isopeptide bonds formed by the C-terminal Gly of ubiquitin (a 76-residue protein attached to proteins as an intracellular targeting signal).</text>
        <dbReference type="EC" id="3.4.19.12"/>
    </reaction>
</comment>
<keyword evidence="9" id="KW-0539">Nucleus</keyword>
<feature type="domain" description="DUSP" evidence="12">
    <location>
        <begin position="623"/>
        <end position="719"/>
    </location>
</feature>
<feature type="domain" description="DUSP" evidence="12">
    <location>
        <begin position="734"/>
        <end position="837"/>
    </location>
</feature>
<feature type="region of interest" description="Disordered" evidence="10">
    <location>
        <begin position="394"/>
        <end position="454"/>
    </location>
</feature>
<sequence length="1495" mass="154775">MAPKRVKGKPQPLPSEQEVGGEEAQRLKAAIEAGGGSLEALQPAQLLRVLKADKPCEGLYSKACKGGGKSSNANPNCLCHLLPAPGSHRKAGLWAKQTDVVATLGPDPADRARKDRSVPVGLKNLGNTCYVNSVLQCMFANAAFRRAVYALRPPVADEPIVKELRELFLSMEHGCCDPVDPEPLAKALNLDHGVQQDGQEFMKLFLTLLETKFAMQREVEGVIQDLFRGSSGYSTVCQTCKQPSESSARSDSFYELDVPVKGFKSLPESLTSITSAEFMDGDNQYHCDYCAKKVDATRQQELRSLPPVLCMSLRRFVFDFQRMDRIKVSDKFAFPLALDMAPFVGQQPGSMLYDLEAIMVHKGGSALAGHYVAHIKLDAPPALAAAAAAAEGTAEEGSKEEAAPPAKKQRGGKKAAAASSGPAGEPGPSWWRFDDDSVTELKGGPTASTDHGGAAGKAAAAAAADGKAAGGGKKGGGKKGGGKAGGGKGGRGGGKGGRGKKAASSEEDDEEEVEETAGDEDAELAAAMAASLADAQQAQQPPPPQPQAPPPPQQAQPQQAEQQQEIVSSNAYLLVYRRRGAELPQVPLDADQAAGPAAAARRMAEEAQAAADAYAASKAQLLERQAARQGEVRGVVETAAQLEDGDPGRFVTAEWLEQWANSGVEADPGGPIDNSPLLCPHSKLDPAKIGAARRISTLAWEQLQESCRGGPPLGPADACPACLAEQLDLIAAKEDTEEQYQQFLAIARELEGGQMPPESCSQDFFISQQWLKEFVKKRAPGTFPARSPTHQISCPCGALAPETAKDAKRVAVPEDFWRFVARGWRAQAAHKAQRQRQKAGGGGGGAAGGGGGGGSGVWEVVEGGEQQQAPQQPADAADVICIDGAAASAAEPAGGGRRGRRGRGAQPEPAAQPAVKAEDDIKIEDDSGEVVVIDSPTAPAVDGAGGGGELADAAAPASASTAADECREFAAGTPECPTCAGDLQAVSKALKGMQGRLAEEKQELAHLLPPPHLRAQGRQLAPGASYRLVPAEFMAQWRAYMSQAGKRGAPTKGAKAELIVQPPSLSEALAGVLCPCHRHTGPLLLAHKPPAVANRRGRWQLADDGAAQAAGGPDVTLADEGSAVYEVLDEADWNLLTVYYGEGSEGGGGGRRKRARQDGGHLDELLDLGISATLMVQGDDSPGAGAAGVHADASGDGAAGDADGAADEAPAARRPVRGSRVAALRGEAAAEEGDTSGSDGEYMEKGELVIGTSRNPYALKRRRTARQGAGGSGWFDTDPPVCSKAVEERQAELRAACLTYSQAEVVVEVVGSAEEALAPPGDAERKSKRARRGRAPVQADASTTLEVFKRLVWQTLGVHPGNAQLFLRGAALTAGDDATLAQCEVYPGDTIRVVDSGVHDSSDYASVLAFGVGPAQGGKGRREAERGFTGTALTGLPSGAPDGGSSGAGAAAGAASAEEGATGGREGAGPIDMDAELAAAAAAERDGELAGMMDD</sequence>
<dbReference type="Pfam" id="PF00443">
    <property type="entry name" value="UCH"/>
    <property type="match status" value="1"/>
</dbReference>
<dbReference type="PROSITE" id="PS50235">
    <property type="entry name" value="USP_3"/>
    <property type="match status" value="1"/>
</dbReference>
<feature type="compositionally biased region" description="Acidic residues" evidence="10">
    <location>
        <begin position="505"/>
        <end position="523"/>
    </location>
</feature>
<dbReference type="GO" id="GO:0016579">
    <property type="term" value="P:protein deubiquitination"/>
    <property type="evidence" value="ECO:0007669"/>
    <property type="project" value="InterPro"/>
</dbReference>
<dbReference type="Proteomes" id="UP000239649">
    <property type="component" value="Unassembled WGS sequence"/>
</dbReference>
<dbReference type="InterPro" id="IPR035927">
    <property type="entry name" value="DUSP-like_sf"/>
</dbReference>
<dbReference type="InterPro" id="IPR003903">
    <property type="entry name" value="UIM_dom"/>
</dbReference>
<evidence type="ECO:0000259" key="12">
    <source>
        <dbReference type="PROSITE" id="PS51283"/>
    </source>
</evidence>
<feature type="region of interest" description="Disordered" evidence="10">
    <location>
        <begin position="1"/>
        <end position="23"/>
    </location>
</feature>
<accession>A0A2P6V3S3</accession>
<dbReference type="InterPro" id="IPR038765">
    <property type="entry name" value="Papain-like_cys_pep_sf"/>
</dbReference>
<evidence type="ECO:0000256" key="6">
    <source>
        <dbReference type="ARBA" id="ARBA00022786"/>
    </source>
</evidence>
<dbReference type="PANTHER" id="PTHR24006">
    <property type="entry name" value="UBIQUITIN CARBOXYL-TERMINAL HYDROLASE"/>
    <property type="match status" value="1"/>
</dbReference>
<evidence type="ECO:0000256" key="1">
    <source>
        <dbReference type="ARBA" id="ARBA00000707"/>
    </source>
</evidence>
<evidence type="ECO:0000256" key="3">
    <source>
        <dbReference type="ARBA" id="ARBA00009085"/>
    </source>
</evidence>
<evidence type="ECO:0000256" key="9">
    <source>
        <dbReference type="ARBA" id="ARBA00023242"/>
    </source>
</evidence>
<comment type="subcellular location">
    <subcellularLocation>
        <location evidence="2">Nucleus</location>
    </subcellularLocation>
</comment>
<feature type="compositionally biased region" description="Gly residues" evidence="10">
    <location>
        <begin position="482"/>
        <end position="496"/>
    </location>
</feature>
<evidence type="ECO:0000256" key="7">
    <source>
        <dbReference type="ARBA" id="ARBA00022801"/>
    </source>
</evidence>
<name>A0A2P6V3S3_9CHLO</name>
<keyword evidence="7 13" id="KW-0378">Hydrolase</keyword>
<evidence type="ECO:0000256" key="5">
    <source>
        <dbReference type="ARBA" id="ARBA00022670"/>
    </source>
</evidence>
<dbReference type="GO" id="GO:0004843">
    <property type="term" value="F:cysteine-type deubiquitinase activity"/>
    <property type="evidence" value="ECO:0007669"/>
    <property type="project" value="UniProtKB-EC"/>
</dbReference>
<dbReference type="InterPro" id="IPR018200">
    <property type="entry name" value="USP_CS"/>
</dbReference>
<evidence type="ECO:0000313" key="14">
    <source>
        <dbReference type="Proteomes" id="UP000239649"/>
    </source>
</evidence>
<dbReference type="InterPro" id="IPR028889">
    <property type="entry name" value="USP"/>
</dbReference>
<dbReference type="GO" id="GO:0005634">
    <property type="term" value="C:nucleus"/>
    <property type="evidence" value="ECO:0007669"/>
    <property type="project" value="UniProtKB-SubCell"/>
</dbReference>
<evidence type="ECO:0000256" key="10">
    <source>
        <dbReference type="SAM" id="MobiDB-lite"/>
    </source>
</evidence>
<dbReference type="GO" id="GO:0005829">
    <property type="term" value="C:cytosol"/>
    <property type="evidence" value="ECO:0007669"/>
    <property type="project" value="TreeGrafter"/>
</dbReference>
<organism evidence="13 14">
    <name type="scientific">Micractinium conductrix</name>
    <dbReference type="NCBI Taxonomy" id="554055"/>
    <lineage>
        <taxon>Eukaryota</taxon>
        <taxon>Viridiplantae</taxon>
        <taxon>Chlorophyta</taxon>
        <taxon>core chlorophytes</taxon>
        <taxon>Trebouxiophyceae</taxon>
        <taxon>Chlorellales</taxon>
        <taxon>Chlorellaceae</taxon>
        <taxon>Chlorella clade</taxon>
        <taxon>Micractinium</taxon>
    </lineage>
</organism>
<dbReference type="STRING" id="554055.A0A2P6V3S3"/>
<feature type="region of interest" description="Disordered" evidence="10">
    <location>
        <begin position="1430"/>
        <end position="1495"/>
    </location>
</feature>
<dbReference type="PROSITE" id="PS00973">
    <property type="entry name" value="USP_2"/>
    <property type="match status" value="1"/>
</dbReference>
<dbReference type="InterPro" id="IPR001394">
    <property type="entry name" value="Peptidase_C19_UCH"/>
</dbReference>
<feature type="compositionally biased region" description="Low complexity" evidence="10">
    <location>
        <begin position="555"/>
        <end position="564"/>
    </location>
</feature>
<keyword evidence="14" id="KW-1185">Reference proteome</keyword>
<feature type="compositionally biased region" description="Pro residues" evidence="10">
    <location>
        <begin position="540"/>
        <end position="554"/>
    </location>
</feature>
<feature type="region of interest" description="Disordered" evidence="10">
    <location>
        <begin position="1318"/>
        <end position="1337"/>
    </location>
</feature>
<dbReference type="Gene3D" id="3.90.70.10">
    <property type="entry name" value="Cysteine proteinases"/>
    <property type="match status" value="1"/>
</dbReference>
<feature type="domain" description="USP" evidence="11">
    <location>
        <begin position="120"/>
        <end position="460"/>
    </location>
</feature>
<dbReference type="SUPFAM" id="SSF54001">
    <property type="entry name" value="Cysteine proteinases"/>
    <property type="match status" value="1"/>
</dbReference>
<dbReference type="InterPro" id="IPR050164">
    <property type="entry name" value="Peptidase_C19"/>
</dbReference>
<protein>
    <recommendedName>
        <fullName evidence="4">ubiquitinyl hydrolase 1</fullName>
        <ecNumber evidence="4">3.4.19.12</ecNumber>
    </recommendedName>
</protein>
<feature type="compositionally biased region" description="Gly residues" evidence="10">
    <location>
        <begin position="839"/>
        <end position="856"/>
    </location>
</feature>
<dbReference type="PROSITE" id="PS50330">
    <property type="entry name" value="UIM"/>
    <property type="match status" value="1"/>
</dbReference>
<gene>
    <name evidence="13" type="ORF">C2E20_7714</name>
</gene>
<feature type="compositionally biased region" description="Low complexity" evidence="10">
    <location>
        <begin position="1448"/>
        <end position="1460"/>
    </location>
</feature>
<dbReference type="GO" id="GO:0006508">
    <property type="term" value="P:proteolysis"/>
    <property type="evidence" value="ECO:0007669"/>
    <property type="project" value="UniProtKB-KW"/>
</dbReference>
<feature type="region of interest" description="Disordered" evidence="10">
    <location>
        <begin position="1179"/>
        <end position="1242"/>
    </location>
</feature>
<feature type="compositionally biased region" description="Low complexity" evidence="10">
    <location>
        <begin position="1183"/>
        <end position="1209"/>
    </location>
</feature>
<dbReference type="InterPro" id="IPR029071">
    <property type="entry name" value="Ubiquitin-like_domsf"/>
</dbReference>
<evidence type="ECO:0000256" key="8">
    <source>
        <dbReference type="ARBA" id="ARBA00022807"/>
    </source>
</evidence>
<evidence type="ECO:0000256" key="2">
    <source>
        <dbReference type="ARBA" id="ARBA00004123"/>
    </source>
</evidence>
<keyword evidence="5" id="KW-0645">Protease</keyword>
<evidence type="ECO:0000256" key="4">
    <source>
        <dbReference type="ARBA" id="ARBA00012759"/>
    </source>
</evidence>
<evidence type="ECO:0000313" key="13">
    <source>
        <dbReference type="EMBL" id="PSC68725.1"/>
    </source>
</evidence>
<reference evidence="13 14" key="1">
    <citation type="journal article" date="2018" name="Plant J.">
        <title>Genome sequences of Chlorella sorokiniana UTEX 1602 and Micractinium conductrix SAG 241.80: implications to maltose excretion by a green alga.</title>
        <authorList>
            <person name="Arriola M.B."/>
            <person name="Velmurugan N."/>
            <person name="Zhang Y."/>
            <person name="Plunkett M.H."/>
            <person name="Hondzo H."/>
            <person name="Barney B.M."/>
        </authorList>
    </citation>
    <scope>NUCLEOTIDE SEQUENCE [LARGE SCALE GENOMIC DNA]</scope>
    <source>
        <strain evidence="13 14">SAG 241.80</strain>
    </source>
</reference>
<feature type="compositionally biased region" description="Low complexity" evidence="10">
    <location>
        <begin position="414"/>
        <end position="429"/>
    </location>
</feature>
<evidence type="ECO:0000259" key="11">
    <source>
        <dbReference type="PROSITE" id="PS50235"/>
    </source>
</evidence>
<feature type="region of interest" description="Disordered" evidence="10">
    <location>
        <begin position="467"/>
        <end position="566"/>
    </location>
</feature>